<name>A0A9D1W398_9FIRM</name>
<dbReference type="InterPro" id="IPR001021">
    <property type="entry name" value="Ribosomal_bL25_long"/>
</dbReference>
<keyword evidence="4" id="KW-0687">Ribonucleoprotein</keyword>
<dbReference type="InterPro" id="IPR029751">
    <property type="entry name" value="Ribosomal_L25_dom"/>
</dbReference>
<dbReference type="GO" id="GO:0008097">
    <property type="term" value="F:5S rRNA binding"/>
    <property type="evidence" value="ECO:0007669"/>
    <property type="project" value="InterPro"/>
</dbReference>
<dbReference type="InterPro" id="IPR020056">
    <property type="entry name" value="Rbsml_bL25/Gln-tRNA_synth_N"/>
</dbReference>
<dbReference type="InterPro" id="IPR011035">
    <property type="entry name" value="Ribosomal_bL25/Gln-tRNA_synth"/>
</dbReference>
<dbReference type="Gene3D" id="2.40.240.10">
    <property type="entry name" value="Ribosomal Protein L25, Chain P"/>
    <property type="match status" value="1"/>
</dbReference>
<dbReference type="CDD" id="cd00495">
    <property type="entry name" value="Ribosomal_L25_TL5_CTC"/>
    <property type="match status" value="1"/>
</dbReference>
<reference evidence="7" key="2">
    <citation type="submission" date="2021-04" db="EMBL/GenBank/DDBJ databases">
        <authorList>
            <person name="Gilroy R."/>
        </authorList>
    </citation>
    <scope>NUCLEOTIDE SEQUENCE</scope>
    <source>
        <strain evidence="7">ChiGjej4B4-12881</strain>
    </source>
</reference>
<dbReference type="NCBIfam" id="TIGR00731">
    <property type="entry name" value="bL25_bact_ctc"/>
    <property type="match status" value="1"/>
</dbReference>
<keyword evidence="1" id="KW-0699">rRNA-binding</keyword>
<evidence type="ECO:0000313" key="8">
    <source>
        <dbReference type="Proteomes" id="UP000886780"/>
    </source>
</evidence>
<evidence type="ECO:0000259" key="5">
    <source>
        <dbReference type="Pfam" id="PF01386"/>
    </source>
</evidence>
<evidence type="ECO:0000256" key="2">
    <source>
        <dbReference type="ARBA" id="ARBA00022884"/>
    </source>
</evidence>
<reference evidence="7" key="1">
    <citation type="journal article" date="2021" name="PeerJ">
        <title>Extensive microbial diversity within the chicken gut microbiome revealed by metagenomics and culture.</title>
        <authorList>
            <person name="Gilroy R."/>
            <person name="Ravi A."/>
            <person name="Getino M."/>
            <person name="Pursley I."/>
            <person name="Horton D.L."/>
            <person name="Alikhan N.F."/>
            <person name="Baker D."/>
            <person name="Gharbi K."/>
            <person name="Hall N."/>
            <person name="Watson M."/>
            <person name="Adriaenssens E.M."/>
            <person name="Foster-Nyarko E."/>
            <person name="Jarju S."/>
            <person name="Secka A."/>
            <person name="Antonio M."/>
            <person name="Oren A."/>
            <person name="Chaudhuri R.R."/>
            <person name="La Ragione R."/>
            <person name="Hildebrand F."/>
            <person name="Pallen M.J."/>
        </authorList>
    </citation>
    <scope>NUCLEOTIDE SEQUENCE</scope>
    <source>
        <strain evidence="7">ChiGjej4B4-12881</strain>
    </source>
</reference>
<accession>A0A9D1W398</accession>
<dbReference type="InterPro" id="IPR020930">
    <property type="entry name" value="Ribosomal_uL5_bac-type"/>
</dbReference>
<dbReference type="EMBL" id="DXEU01000056">
    <property type="protein sequence ID" value="HIX51779.1"/>
    <property type="molecule type" value="Genomic_DNA"/>
</dbReference>
<dbReference type="Proteomes" id="UP000886780">
    <property type="component" value="Unassembled WGS sequence"/>
</dbReference>
<evidence type="ECO:0000259" key="6">
    <source>
        <dbReference type="Pfam" id="PF14693"/>
    </source>
</evidence>
<evidence type="ECO:0000313" key="7">
    <source>
        <dbReference type="EMBL" id="HIX51779.1"/>
    </source>
</evidence>
<proteinExistence type="predicted"/>
<dbReference type="Pfam" id="PF01386">
    <property type="entry name" value="Ribosomal_L25p"/>
    <property type="match status" value="1"/>
</dbReference>
<dbReference type="SUPFAM" id="SSF50715">
    <property type="entry name" value="Ribosomal protein L25-like"/>
    <property type="match status" value="1"/>
</dbReference>
<dbReference type="AlphaFoldDB" id="A0A9D1W398"/>
<dbReference type="Gene3D" id="2.170.120.20">
    <property type="entry name" value="Ribosomal protein L25, beta domain"/>
    <property type="match status" value="1"/>
</dbReference>
<comment type="caution">
    <text evidence="7">The sequence shown here is derived from an EMBL/GenBank/DDBJ whole genome shotgun (WGS) entry which is preliminary data.</text>
</comment>
<dbReference type="GO" id="GO:0022625">
    <property type="term" value="C:cytosolic large ribosomal subunit"/>
    <property type="evidence" value="ECO:0007669"/>
    <property type="project" value="TreeGrafter"/>
</dbReference>
<dbReference type="Pfam" id="PF14693">
    <property type="entry name" value="Ribosomal_TL5_C"/>
    <property type="match status" value="1"/>
</dbReference>
<gene>
    <name evidence="7" type="ORF">IAA28_03105</name>
</gene>
<protein>
    <submittedName>
        <fullName evidence="7">50S ribosomal protein L25</fullName>
    </submittedName>
</protein>
<feature type="domain" description="Large ribosomal subunit protein bL25 beta" evidence="6">
    <location>
        <begin position="98"/>
        <end position="178"/>
    </location>
</feature>
<sequence>MNTLKAEKRSMDVKAKKLRREGYVTGNVFGREMKGSMPIKIAKQEAERLIKTNKKGSQVMLEVDGQSMDVLIKEIDYNSLKKEIEEIDFQALVSGEKVHSVAEVELLNHEKVTTGVLQLLLEEIAYKAVPAALVEKVQIDVGDMHVGDSIRLRDLPIASDKDIDLQTDLDAIIVTVSPVRNAGVDEAEAEEPEK</sequence>
<keyword evidence="2" id="KW-0694">RNA-binding</keyword>
<feature type="domain" description="Large ribosomal subunit protein bL25 L25" evidence="5">
    <location>
        <begin position="4"/>
        <end position="89"/>
    </location>
</feature>
<keyword evidence="3 7" id="KW-0689">Ribosomal protein</keyword>
<dbReference type="InterPro" id="IPR020057">
    <property type="entry name" value="Ribosomal_bL25_b-dom"/>
</dbReference>
<organism evidence="7 8">
    <name type="scientific">Candidatus Lachnoclostridium stercoripullorum</name>
    <dbReference type="NCBI Taxonomy" id="2838635"/>
    <lineage>
        <taxon>Bacteria</taxon>
        <taxon>Bacillati</taxon>
        <taxon>Bacillota</taxon>
        <taxon>Clostridia</taxon>
        <taxon>Lachnospirales</taxon>
        <taxon>Lachnospiraceae</taxon>
    </lineage>
</organism>
<dbReference type="GO" id="GO:0006412">
    <property type="term" value="P:translation"/>
    <property type="evidence" value="ECO:0007669"/>
    <property type="project" value="InterPro"/>
</dbReference>
<dbReference type="PANTHER" id="PTHR33284">
    <property type="entry name" value="RIBOSOMAL PROTEIN L25/GLN-TRNA SYNTHETASE, ANTI-CODON-BINDING DOMAIN-CONTAINING PROTEIN"/>
    <property type="match status" value="1"/>
</dbReference>
<dbReference type="PANTHER" id="PTHR33284:SF1">
    <property type="entry name" value="RIBOSOMAL PROTEIN L25_GLN-TRNA SYNTHETASE, ANTI-CODON-BINDING DOMAIN-CONTAINING PROTEIN"/>
    <property type="match status" value="1"/>
</dbReference>
<evidence type="ECO:0000256" key="1">
    <source>
        <dbReference type="ARBA" id="ARBA00022730"/>
    </source>
</evidence>
<evidence type="ECO:0000256" key="4">
    <source>
        <dbReference type="ARBA" id="ARBA00023274"/>
    </source>
</evidence>
<evidence type="ECO:0000256" key="3">
    <source>
        <dbReference type="ARBA" id="ARBA00022980"/>
    </source>
</evidence>
<dbReference type="InterPro" id="IPR037121">
    <property type="entry name" value="Ribosomal_bL25_C"/>
</dbReference>
<dbReference type="GO" id="GO:0003735">
    <property type="term" value="F:structural constituent of ribosome"/>
    <property type="evidence" value="ECO:0007669"/>
    <property type="project" value="InterPro"/>
</dbReference>